<dbReference type="EMBL" id="BQNB010012713">
    <property type="protein sequence ID" value="GJT06967.1"/>
    <property type="molecule type" value="Genomic_DNA"/>
</dbReference>
<evidence type="ECO:0000313" key="1">
    <source>
        <dbReference type="EMBL" id="GJT06967.1"/>
    </source>
</evidence>
<gene>
    <name evidence="1" type="ORF">Tco_0841429</name>
</gene>
<reference evidence="1" key="1">
    <citation type="journal article" date="2022" name="Int. J. Mol. Sci.">
        <title>Draft Genome of Tanacetum Coccineum: Genomic Comparison of Closely Related Tanacetum-Family Plants.</title>
        <authorList>
            <person name="Yamashiro T."/>
            <person name="Shiraishi A."/>
            <person name="Nakayama K."/>
            <person name="Satake H."/>
        </authorList>
    </citation>
    <scope>NUCLEOTIDE SEQUENCE</scope>
</reference>
<organism evidence="1 2">
    <name type="scientific">Tanacetum coccineum</name>
    <dbReference type="NCBI Taxonomy" id="301880"/>
    <lineage>
        <taxon>Eukaryota</taxon>
        <taxon>Viridiplantae</taxon>
        <taxon>Streptophyta</taxon>
        <taxon>Embryophyta</taxon>
        <taxon>Tracheophyta</taxon>
        <taxon>Spermatophyta</taxon>
        <taxon>Magnoliopsida</taxon>
        <taxon>eudicotyledons</taxon>
        <taxon>Gunneridae</taxon>
        <taxon>Pentapetalae</taxon>
        <taxon>asterids</taxon>
        <taxon>campanulids</taxon>
        <taxon>Asterales</taxon>
        <taxon>Asteraceae</taxon>
        <taxon>Asteroideae</taxon>
        <taxon>Anthemideae</taxon>
        <taxon>Anthemidinae</taxon>
        <taxon>Tanacetum</taxon>
    </lineage>
</organism>
<name>A0ABQ5AZ40_9ASTR</name>
<sequence>MTEESRLKMHAIQNDPIAKEKKVNIAPIDYVALRKLSEHFVKYCENADTLREIVEQARALSPLDSDLDSACKFATRIQELLVYVSAICRSSSKPSEKLIAVTPINKNKKVRITSTTVVPPKTPLSTRVVNKTPPSSNNLGKLNDITNIGRSNHPLVPGLGLLQVHDGAALSARQLC</sequence>
<reference evidence="1" key="2">
    <citation type="submission" date="2022-01" db="EMBL/GenBank/DDBJ databases">
        <authorList>
            <person name="Yamashiro T."/>
            <person name="Shiraishi A."/>
            <person name="Satake H."/>
            <person name="Nakayama K."/>
        </authorList>
    </citation>
    <scope>NUCLEOTIDE SEQUENCE</scope>
</reference>
<proteinExistence type="predicted"/>
<comment type="caution">
    <text evidence="1">The sequence shown here is derived from an EMBL/GenBank/DDBJ whole genome shotgun (WGS) entry which is preliminary data.</text>
</comment>
<dbReference type="Proteomes" id="UP001151760">
    <property type="component" value="Unassembled WGS sequence"/>
</dbReference>
<protein>
    <submittedName>
        <fullName evidence="1">Uncharacterized protein</fullName>
    </submittedName>
</protein>
<keyword evidence="2" id="KW-1185">Reference proteome</keyword>
<accession>A0ABQ5AZ40</accession>
<evidence type="ECO:0000313" key="2">
    <source>
        <dbReference type="Proteomes" id="UP001151760"/>
    </source>
</evidence>